<organism evidence="2 3">
    <name type="scientific">Streptomyces hainanensis</name>
    <dbReference type="NCBI Taxonomy" id="402648"/>
    <lineage>
        <taxon>Bacteria</taxon>
        <taxon>Bacillati</taxon>
        <taxon>Actinomycetota</taxon>
        <taxon>Actinomycetes</taxon>
        <taxon>Kitasatosporales</taxon>
        <taxon>Streptomycetaceae</taxon>
        <taxon>Streptomyces</taxon>
    </lineage>
</organism>
<dbReference type="OrthoDB" id="9178552at2"/>
<evidence type="ECO:0000313" key="2">
    <source>
        <dbReference type="EMBL" id="TDC80196.1"/>
    </source>
</evidence>
<name>A0A4R4TTR2_9ACTN</name>
<dbReference type="EMBL" id="SMKI01000005">
    <property type="protein sequence ID" value="TDC80196.1"/>
    <property type="molecule type" value="Genomic_DNA"/>
</dbReference>
<dbReference type="Proteomes" id="UP000295345">
    <property type="component" value="Unassembled WGS sequence"/>
</dbReference>
<proteinExistence type="predicted"/>
<feature type="region of interest" description="Disordered" evidence="1">
    <location>
        <begin position="89"/>
        <end position="128"/>
    </location>
</feature>
<evidence type="ECO:0000313" key="3">
    <source>
        <dbReference type="Proteomes" id="UP000295345"/>
    </source>
</evidence>
<gene>
    <name evidence="2" type="ORF">E1283_01005</name>
</gene>
<dbReference type="RefSeq" id="WP_132815534.1">
    <property type="nucleotide sequence ID" value="NZ_SMKI01000005.1"/>
</dbReference>
<reference evidence="2 3" key="1">
    <citation type="submission" date="2019-03" db="EMBL/GenBank/DDBJ databases">
        <title>Draft genome sequences of novel Actinobacteria.</title>
        <authorList>
            <person name="Sahin N."/>
            <person name="Ay H."/>
            <person name="Saygin H."/>
        </authorList>
    </citation>
    <scope>NUCLEOTIDE SEQUENCE [LARGE SCALE GENOMIC DNA]</scope>
    <source>
        <strain evidence="2 3">DSM 41900</strain>
    </source>
</reference>
<accession>A0A4R4TTR2</accession>
<dbReference type="AlphaFoldDB" id="A0A4R4TTR2"/>
<evidence type="ECO:0008006" key="4">
    <source>
        <dbReference type="Google" id="ProtNLM"/>
    </source>
</evidence>
<keyword evidence="3" id="KW-1185">Reference proteome</keyword>
<comment type="caution">
    <text evidence="2">The sequence shown here is derived from an EMBL/GenBank/DDBJ whole genome shotgun (WGS) entry which is preliminary data.</text>
</comment>
<evidence type="ECO:0000256" key="1">
    <source>
        <dbReference type="SAM" id="MobiDB-lite"/>
    </source>
</evidence>
<sequence length="292" mass="31504">MQVHRSRHASGFTVLPNSLLQDRRLSYTAKGLLVDLLSRPDGWSEDGRRMADTSPQGRLAVARALRELTALAYYRVDRVRRDDGTLVSESHVFDTPQREPGVIRPSSGGPTTDAPGGNPIKNPDREPTLPEPVIEAEVEVEVGAEHVEAVDTLFRVVRAEPRLRLGTAEAKALAPLVGAWLARGFGERELTVALLSGLPEPVHSAPALLRDRLVRKLPPAPPPERATRRWVECDECGRPTPQAGICRACAGLGDRSAEYVQRADAAIRGLAKVRAALRGTSPGGVALGVARS</sequence>
<protein>
    <recommendedName>
        <fullName evidence="4">Helix-turn-helix domain-containing protein</fullName>
    </recommendedName>
</protein>